<dbReference type="PANTHER" id="PTHR43884">
    <property type="entry name" value="ACYL-COA DEHYDROGENASE"/>
    <property type="match status" value="1"/>
</dbReference>
<sequence>MRVTDEAIQILRGHGYTRDYPVRRIHRDSKVFTIFESAGEIRRPVIGRALTGLPVH</sequence>
<dbReference type="SUPFAM" id="SSF47203">
    <property type="entry name" value="Acyl-CoA dehydrogenase C-terminal domain-like"/>
    <property type="match status" value="1"/>
</dbReference>
<accession>A0ABY6PZP1</accession>
<organism evidence="3 4">
    <name type="scientific">Streptomyces drozdowiczii</name>
    <dbReference type="NCBI Taxonomy" id="202862"/>
    <lineage>
        <taxon>Bacteria</taxon>
        <taxon>Bacillati</taxon>
        <taxon>Actinomycetota</taxon>
        <taxon>Actinomycetes</taxon>
        <taxon>Kitasatosporales</taxon>
        <taxon>Streptomycetaceae</taxon>
        <taxon>Streptomyces</taxon>
    </lineage>
</organism>
<dbReference type="Proteomes" id="UP001164963">
    <property type="component" value="Chromosome"/>
</dbReference>
<dbReference type="Gene3D" id="1.20.140.10">
    <property type="entry name" value="Butyryl-CoA Dehydrogenase, subunit A, domain 3"/>
    <property type="match status" value="1"/>
</dbReference>
<reference evidence="3" key="1">
    <citation type="journal article" date="2022" name="Front. Microbiol.">
        <title>Mirubactin C rescues the lethal effect of cell wall biosynthesis mutations in Bacillus subtilis.</title>
        <authorList>
            <person name="Kepplinger B."/>
            <person name="Wen X."/>
            <person name="Tyler A.R."/>
            <person name="Kim B.Y."/>
            <person name="Brown J."/>
            <person name="Banks P."/>
            <person name="Dashti Y."/>
            <person name="Mackenzie E.S."/>
            <person name="Wills C."/>
            <person name="Kawai Y."/>
            <person name="Waldron K.J."/>
            <person name="Allenby N.E.E."/>
            <person name="Wu L.J."/>
            <person name="Hall M.J."/>
            <person name="Errington J."/>
        </authorList>
    </citation>
    <scope>NUCLEOTIDE SEQUENCE</scope>
    <source>
        <strain evidence="3">MDA8-470</strain>
    </source>
</reference>
<protein>
    <recommendedName>
        <fullName evidence="2">Acyl-CoA dehydrogenase/oxidase C-terminal domain-containing protein</fullName>
    </recommendedName>
</protein>
<dbReference type="PANTHER" id="PTHR43884:SF12">
    <property type="entry name" value="ISOVALERYL-COA DEHYDROGENASE, MITOCHONDRIAL-RELATED"/>
    <property type="match status" value="1"/>
</dbReference>
<gene>
    <name evidence="3" type="ORF">NEH16_30360</name>
</gene>
<evidence type="ECO:0000256" key="1">
    <source>
        <dbReference type="ARBA" id="ARBA00022630"/>
    </source>
</evidence>
<evidence type="ECO:0000313" key="4">
    <source>
        <dbReference type="Proteomes" id="UP001164963"/>
    </source>
</evidence>
<keyword evidence="1" id="KW-0285">Flavoprotein</keyword>
<dbReference type="InterPro" id="IPR009075">
    <property type="entry name" value="AcylCo_DH/oxidase_C"/>
</dbReference>
<proteinExistence type="predicted"/>
<evidence type="ECO:0000313" key="3">
    <source>
        <dbReference type="EMBL" id="UZK57825.1"/>
    </source>
</evidence>
<name>A0ABY6PZP1_9ACTN</name>
<dbReference type="Pfam" id="PF00441">
    <property type="entry name" value="Acyl-CoA_dh_1"/>
    <property type="match status" value="1"/>
</dbReference>
<evidence type="ECO:0000259" key="2">
    <source>
        <dbReference type="Pfam" id="PF00441"/>
    </source>
</evidence>
<feature type="domain" description="Acyl-CoA dehydrogenase/oxidase C-terminal" evidence="2">
    <location>
        <begin position="1"/>
        <end position="50"/>
    </location>
</feature>
<keyword evidence="4" id="KW-1185">Reference proteome</keyword>
<dbReference type="EMBL" id="CP098740">
    <property type="protein sequence ID" value="UZK57825.1"/>
    <property type="molecule type" value="Genomic_DNA"/>
</dbReference>
<dbReference type="InterPro" id="IPR036250">
    <property type="entry name" value="AcylCo_DH-like_C"/>
</dbReference>